<keyword evidence="5" id="KW-0997">Cell inner membrane</keyword>
<evidence type="ECO:0000256" key="6">
    <source>
        <dbReference type="ARBA" id="ARBA00022692"/>
    </source>
</evidence>
<evidence type="ECO:0000256" key="1">
    <source>
        <dbReference type="ARBA" id="ARBA00004377"/>
    </source>
</evidence>
<dbReference type="EMBL" id="JAINZW010000004">
    <property type="protein sequence ID" value="MBZ4039758.1"/>
    <property type="molecule type" value="Genomic_DNA"/>
</dbReference>
<comment type="similarity">
    <text evidence="2">Belongs to the GSP M family.</text>
</comment>
<dbReference type="RefSeq" id="WP_223676215.1">
    <property type="nucleotide sequence ID" value="NZ_JAINZW010000004.1"/>
</dbReference>
<dbReference type="InterPro" id="IPR007690">
    <property type="entry name" value="T2SS_GspM"/>
</dbReference>
<name>A0ABS7T7F6_9GAMM</name>
<evidence type="ECO:0000256" key="10">
    <source>
        <dbReference type="SAM" id="Phobius"/>
    </source>
</evidence>
<keyword evidence="9 10" id="KW-0472">Membrane</keyword>
<evidence type="ECO:0000256" key="7">
    <source>
        <dbReference type="ARBA" id="ARBA00022927"/>
    </source>
</evidence>
<evidence type="ECO:0000256" key="4">
    <source>
        <dbReference type="ARBA" id="ARBA00022475"/>
    </source>
</evidence>
<evidence type="ECO:0000256" key="9">
    <source>
        <dbReference type="ARBA" id="ARBA00023136"/>
    </source>
</evidence>
<evidence type="ECO:0000256" key="2">
    <source>
        <dbReference type="ARBA" id="ARBA00010637"/>
    </source>
</evidence>
<keyword evidence="4" id="KW-1003">Cell membrane</keyword>
<evidence type="ECO:0000256" key="5">
    <source>
        <dbReference type="ARBA" id="ARBA00022519"/>
    </source>
</evidence>
<sequence>MSGPVERALGWWQARELRERRMLAAMFLALGAFIAWYGISVPLRGLRDDARARHERAASELLATQAAASEIEALGTVRPSPDDVQQLESAVLDAARAAGVAISRHRADGPAALQVDIESVATPALLSWLDALRIEHGIAPDTLDVTESSGALRVSARFALVEAGT</sequence>
<dbReference type="Pfam" id="PF04612">
    <property type="entry name" value="T2SSM"/>
    <property type="match status" value="1"/>
</dbReference>
<keyword evidence="6 10" id="KW-0812">Transmembrane</keyword>
<reference evidence="11 12" key="1">
    <citation type="submission" date="2021-09" db="EMBL/GenBank/DDBJ databases">
        <title>Lysobacter sp. 13A isolated from the river sediment.</title>
        <authorList>
            <person name="Liu H."/>
            <person name="Li S."/>
            <person name="Mao S."/>
        </authorList>
    </citation>
    <scope>NUCLEOTIDE SEQUENCE [LARGE SCALE GENOMIC DNA]</scope>
    <source>
        <strain evidence="11 12">13A</strain>
    </source>
</reference>
<keyword evidence="8 10" id="KW-1133">Transmembrane helix</keyword>
<evidence type="ECO:0000256" key="8">
    <source>
        <dbReference type="ARBA" id="ARBA00022989"/>
    </source>
</evidence>
<gene>
    <name evidence="11" type="ORF">K6753_09440</name>
</gene>
<comment type="caution">
    <text evidence="11">The sequence shown here is derived from an EMBL/GenBank/DDBJ whole genome shotgun (WGS) entry which is preliminary data.</text>
</comment>
<organism evidence="11 12">
    <name type="scientific">Novilysobacter selenitireducens</name>
    <dbReference type="NCBI Taxonomy" id="2872639"/>
    <lineage>
        <taxon>Bacteria</taxon>
        <taxon>Pseudomonadati</taxon>
        <taxon>Pseudomonadota</taxon>
        <taxon>Gammaproteobacteria</taxon>
        <taxon>Lysobacterales</taxon>
        <taxon>Lysobacteraceae</taxon>
        <taxon>Novilysobacter</taxon>
    </lineage>
</organism>
<dbReference type="SUPFAM" id="SSF103054">
    <property type="entry name" value="General secretion pathway protein M, EpsM"/>
    <property type="match status" value="1"/>
</dbReference>
<evidence type="ECO:0000313" key="12">
    <source>
        <dbReference type="Proteomes" id="UP001430954"/>
    </source>
</evidence>
<keyword evidence="3" id="KW-0813">Transport</keyword>
<proteinExistence type="inferred from homology"/>
<keyword evidence="7" id="KW-0653">Protein transport</keyword>
<comment type="subcellular location">
    <subcellularLocation>
        <location evidence="1">Cell inner membrane</location>
        <topology evidence="1">Single-pass membrane protein</topology>
    </subcellularLocation>
</comment>
<dbReference type="InterPro" id="IPR023229">
    <property type="entry name" value="T2SS_M_periplasmic_sf"/>
</dbReference>
<evidence type="ECO:0000313" key="11">
    <source>
        <dbReference type="EMBL" id="MBZ4039758.1"/>
    </source>
</evidence>
<dbReference type="Gene3D" id="3.30.1360.100">
    <property type="entry name" value="General secretion pathway protein M, EpsM"/>
    <property type="match status" value="1"/>
</dbReference>
<dbReference type="Proteomes" id="UP001430954">
    <property type="component" value="Unassembled WGS sequence"/>
</dbReference>
<feature type="transmembrane region" description="Helical" evidence="10">
    <location>
        <begin position="21"/>
        <end position="39"/>
    </location>
</feature>
<accession>A0ABS7T7F6</accession>
<protein>
    <submittedName>
        <fullName evidence="11">Type II secretion system protein M</fullName>
    </submittedName>
</protein>
<keyword evidence="12" id="KW-1185">Reference proteome</keyword>
<evidence type="ECO:0000256" key="3">
    <source>
        <dbReference type="ARBA" id="ARBA00022448"/>
    </source>
</evidence>